<comment type="caution">
    <text evidence="6">The sequence shown here is derived from an EMBL/GenBank/DDBJ whole genome shotgun (WGS) entry which is preliminary data.</text>
</comment>
<keyword evidence="5" id="KW-0472">Membrane</keyword>
<feature type="transmembrane region" description="Helical" evidence="5">
    <location>
        <begin position="381"/>
        <end position="404"/>
    </location>
</feature>
<dbReference type="SUPFAM" id="SSF101898">
    <property type="entry name" value="NHL repeat"/>
    <property type="match status" value="1"/>
</dbReference>
<name>A0A814PJH6_9BILA</name>
<dbReference type="Gene3D" id="2.120.10.30">
    <property type="entry name" value="TolB, C-terminal domain"/>
    <property type="match status" value="3"/>
</dbReference>
<dbReference type="Pfam" id="PF01436">
    <property type="entry name" value="NHL"/>
    <property type="match status" value="3"/>
</dbReference>
<evidence type="ECO:0000313" key="6">
    <source>
        <dbReference type="EMBL" id="CAF1105928.1"/>
    </source>
</evidence>
<dbReference type="PANTHER" id="PTHR10680">
    <property type="entry name" value="PEPTIDYL-GLYCINE ALPHA-AMIDATING MONOOXYGENASE"/>
    <property type="match status" value="1"/>
</dbReference>
<dbReference type="Proteomes" id="UP000663891">
    <property type="component" value="Unassembled WGS sequence"/>
</dbReference>
<dbReference type="SUPFAM" id="SSF63829">
    <property type="entry name" value="Calcium-dependent phosphotriesterase"/>
    <property type="match status" value="1"/>
</dbReference>
<accession>A0A814PJH6</accession>
<gene>
    <name evidence="6" type="ORF">VCS650_LOCUS20363</name>
</gene>
<dbReference type="CDD" id="cd05819">
    <property type="entry name" value="NHL"/>
    <property type="match status" value="1"/>
</dbReference>
<keyword evidence="5" id="KW-0812">Transmembrane</keyword>
<evidence type="ECO:0000256" key="1">
    <source>
        <dbReference type="ARBA" id="ARBA00022729"/>
    </source>
</evidence>
<dbReference type="InterPro" id="IPR001258">
    <property type="entry name" value="NHL_repeat"/>
</dbReference>
<dbReference type="EMBL" id="CAJNON010000210">
    <property type="protein sequence ID" value="CAF1105928.1"/>
    <property type="molecule type" value="Genomic_DNA"/>
</dbReference>
<feature type="repeat" description="NHL" evidence="4">
    <location>
        <begin position="266"/>
        <end position="296"/>
    </location>
</feature>
<proteinExistence type="predicted"/>
<keyword evidence="1" id="KW-0732">Signal</keyword>
<dbReference type="GO" id="GO:0005576">
    <property type="term" value="C:extracellular region"/>
    <property type="evidence" value="ECO:0007669"/>
    <property type="project" value="TreeGrafter"/>
</dbReference>
<evidence type="ECO:0000256" key="3">
    <source>
        <dbReference type="ARBA" id="ARBA00023180"/>
    </source>
</evidence>
<keyword evidence="2" id="KW-0677">Repeat</keyword>
<evidence type="ECO:0000313" key="7">
    <source>
        <dbReference type="Proteomes" id="UP000663891"/>
    </source>
</evidence>
<evidence type="ECO:0000256" key="4">
    <source>
        <dbReference type="PROSITE-ProRule" id="PRU00504"/>
    </source>
</evidence>
<organism evidence="6 7">
    <name type="scientific">Adineta steineri</name>
    <dbReference type="NCBI Taxonomy" id="433720"/>
    <lineage>
        <taxon>Eukaryota</taxon>
        <taxon>Metazoa</taxon>
        <taxon>Spiralia</taxon>
        <taxon>Gnathifera</taxon>
        <taxon>Rotifera</taxon>
        <taxon>Eurotatoria</taxon>
        <taxon>Bdelloidea</taxon>
        <taxon>Adinetida</taxon>
        <taxon>Adinetidae</taxon>
        <taxon>Adineta</taxon>
    </lineage>
</organism>
<dbReference type="PROSITE" id="PS51125">
    <property type="entry name" value="NHL"/>
    <property type="match status" value="2"/>
</dbReference>
<dbReference type="AlphaFoldDB" id="A0A814PJH6"/>
<keyword evidence="3" id="KW-0325">Glycoprotein</keyword>
<evidence type="ECO:0000256" key="5">
    <source>
        <dbReference type="SAM" id="Phobius"/>
    </source>
</evidence>
<sequence length="480" mass="55379">MSDSENEYTIKQYTRRQTGSSSFHWKAILLLIIIVVLFIITIGIITVWAYSMKNEPKFKKWKEHAITVVGTYGQGNESNQLDGPYGIFIDKKKNIFITDFNNHRIVEWKYNAKEGQIIVGGNGKGRRIDQLNRPTDVIVDQQNNSIIVADQWNRRVIQWSNQKQQILIDDILCWGLAMDKHGFLYVSDVEKNEVRRWKMGEYNKEGIVVAGGNGRGDKINQFSCPTFIFVDEDQSVYISDRDNHRVMKWRKDATEGTIVAGGNGQGGNLTQLFGPQGVTVDHLGHIYVADWGNHRVMRWREGKEEGVTVDHLGHIYVADWGNHRVMRWREGKEEGEIIVGGIGEGFQSNRLYWPRGLSFDDEGNLYVADFIACRIQKFEIILLKPIMLTFKIILYFTIIFNLSLCLPTKNKANPKFDKYFNDKPVRDKRSTVETKPKVTLDEFFDYTTFSHLSFSSTGQHLLFQTCQQHIRMETSNKAKS</sequence>
<feature type="repeat" description="NHL" evidence="4">
    <location>
        <begin position="215"/>
        <end position="252"/>
    </location>
</feature>
<feature type="transmembrane region" description="Helical" evidence="5">
    <location>
        <begin position="27"/>
        <end position="50"/>
    </location>
</feature>
<reference evidence="6" key="1">
    <citation type="submission" date="2021-02" db="EMBL/GenBank/DDBJ databases">
        <authorList>
            <person name="Nowell W R."/>
        </authorList>
    </citation>
    <scope>NUCLEOTIDE SEQUENCE</scope>
</reference>
<dbReference type="InterPro" id="IPR011042">
    <property type="entry name" value="6-blade_b-propeller_TolB-like"/>
</dbReference>
<dbReference type="PANTHER" id="PTHR10680:SF28">
    <property type="entry name" value="SMP-30_GLUCONOLACTONASE_LRE-LIKE REGION DOMAIN-CONTAINING PROTEIN"/>
    <property type="match status" value="1"/>
</dbReference>
<keyword evidence="5" id="KW-1133">Transmembrane helix</keyword>
<protein>
    <submittedName>
        <fullName evidence="6">Uncharacterized protein</fullName>
    </submittedName>
</protein>
<dbReference type="OrthoDB" id="342730at2759"/>
<evidence type="ECO:0000256" key="2">
    <source>
        <dbReference type="ARBA" id="ARBA00022737"/>
    </source>
</evidence>